<dbReference type="Proteomes" id="UP000297385">
    <property type="component" value="Unassembled WGS sequence"/>
</dbReference>
<dbReference type="EMBL" id="SNVI01000002">
    <property type="protein sequence ID" value="TFE41241.1"/>
    <property type="molecule type" value="Genomic_DNA"/>
</dbReference>
<protein>
    <submittedName>
        <fullName evidence="3">CsbD family protein</fullName>
    </submittedName>
</protein>
<dbReference type="GeneID" id="97309108"/>
<dbReference type="RefSeq" id="WP_134464105.1">
    <property type="nucleotide sequence ID" value="NZ_JBHSSZ010000028.1"/>
</dbReference>
<dbReference type="SUPFAM" id="SSF69047">
    <property type="entry name" value="Hypothetical protein YjbJ"/>
    <property type="match status" value="1"/>
</dbReference>
<sequence>MDRNRVEGAAKQVKGSVRETIGKVTGNRTTQAKGAAEKLTGKVQSKVGQFADAVRARVKR</sequence>
<name>A0A4Y8MUV1_9BURK</name>
<dbReference type="Gene3D" id="1.10.1470.10">
    <property type="entry name" value="YjbJ"/>
    <property type="match status" value="1"/>
</dbReference>
<dbReference type="PANTHER" id="PTHR34977">
    <property type="entry name" value="UPF0337 PROTEIN YJBJ"/>
    <property type="match status" value="1"/>
</dbReference>
<evidence type="ECO:0000259" key="2">
    <source>
        <dbReference type="Pfam" id="PF05532"/>
    </source>
</evidence>
<evidence type="ECO:0000313" key="4">
    <source>
        <dbReference type="Proteomes" id="UP000297385"/>
    </source>
</evidence>
<dbReference type="Pfam" id="PF05532">
    <property type="entry name" value="CsbD"/>
    <property type="match status" value="1"/>
</dbReference>
<dbReference type="InterPro" id="IPR050423">
    <property type="entry name" value="UPF0337_stress_rsp"/>
</dbReference>
<accession>A0A4Y8MUV1</accession>
<comment type="caution">
    <text evidence="3">The sequence shown here is derived from an EMBL/GenBank/DDBJ whole genome shotgun (WGS) entry which is preliminary data.</text>
</comment>
<dbReference type="AlphaFoldDB" id="A0A4Y8MUV1"/>
<proteinExistence type="inferred from homology"/>
<feature type="domain" description="CsbD-like" evidence="2">
    <location>
        <begin position="4"/>
        <end position="55"/>
    </location>
</feature>
<comment type="similarity">
    <text evidence="1">Belongs to the UPF0337 (CsbD) family.</text>
</comment>
<dbReference type="InterPro" id="IPR008462">
    <property type="entry name" value="CsbD"/>
</dbReference>
<dbReference type="PANTHER" id="PTHR34977:SF1">
    <property type="entry name" value="UPF0337 PROTEIN YJBJ"/>
    <property type="match status" value="1"/>
</dbReference>
<reference evidence="3 4" key="1">
    <citation type="submission" date="2019-03" db="EMBL/GenBank/DDBJ databases">
        <title>Complete Genome Sequence of Paraburkholderia dipogonis ICMP 19430T, a Nitrogen-fixing Symbiont of the South African Invasive Legume Dipogon lignosus in New Zealand.</title>
        <authorList>
            <person name="De Meyer S.E."/>
        </authorList>
    </citation>
    <scope>NUCLEOTIDE SEQUENCE [LARGE SCALE GENOMIC DNA]</scope>
    <source>
        <strain evidence="3 4">ICMP 19430</strain>
    </source>
</reference>
<organism evidence="3 4">
    <name type="scientific">Paraburkholderia dipogonis</name>
    <dbReference type="NCBI Taxonomy" id="1211383"/>
    <lineage>
        <taxon>Bacteria</taxon>
        <taxon>Pseudomonadati</taxon>
        <taxon>Pseudomonadota</taxon>
        <taxon>Betaproteobacteria</taxon>
        <taxon>Burkholderiales</taxon>
        <taxon>Burkholderiaceae</taxon>
        <taxon>Paraburkholderia</taxon>
    </lineage>
</organism>
<dbReference type="InterPro" id="IPR036629">
    <property type="entry name" value="YjbJ_sf"/>
</dbReference>
<gene>
    <name evidence="3" type="ORF">E2553_31665</name>
</gene>
<evidence type="ECO:0000256" key="1">
    <source>
        <dbReference type="ARBA" id="ARBA00009129"/>
    </source>
</evidence>
<evidence type="ECO:0000313" key="3">
    <source>
        <dbReference type="EMBL" id="TFE41241.1"/>
    </source>
</evidence>